<evidence type="ECO:0000313" key="1">
    <source>
        <dbReference type="EMBL" id="GMN25507.1"/>
    </source>
</evidence>
<sequence length="73" mass="7865">SIKSSKDFGTILAKEAGCRGATKEEEKSLCGRIFEQVGNWNLGQGKLKILGSNYQRGPVVEGGKRGRKAKPNS</sequence>
<reference evidence="1" key="1">
    <citation type="submission" date="2023-07" db="EMBL/GenBank/DDBJ databases">
        <title>draft genome sequence of fig (Ficus carica).</title>
        <authorList>
            <person name="Takahashi T."/>
            <person name="Nishimura K."/>
        </authorList>
    </citation>
    <scope>NUCLEOTIDE SEQUENCE</scope>
</reference>
<organism evidence="1 2">
    <name type="scientific">Ficus carica</name>
    <name type="common">Common fig</name>
    <dbReference type="NCBI Taxonomy" id="3494"/>
    <lineage>
        <taxon>Eukaryota</taxon>
        <taxon>Viridiplantae</taxon>
        <taxon>Streptophyta</taxon>
        <taxon>Embryophyta</taxon>
        <taxon>Tracheophyta</taxon>
        <taxon>Spermatophyta</taxon>
        <taxon>Magnoliopsida</taxon>
        <taxon>eudicotyledons</taxon>
        <taxon>Gunneridae</taxon>
        <taxon>Pentapetalae</taxon>
        <taxon>rosids</taxon>
        <taxon>fabids</taxon>
        <taxon>Rosales</taxon>
        <taxon>Moraceae</taxon>
        <taxon>Ficeae</taxon>
        <taxon>Ficus</taxon>
    </lineage>
</organism>
<dbReference type="Proteomes" id="UP001187192">
    <property type="component" value="Unassembled WGS sequence"/>
</dbReference>
<protein>
    <submittedName>
        <fullName evidence="1">Uncharacterized protein</fullName>
    </submittedName>
</protein>
<name>A0AA87YXT5_FICCA</name>
<comment type="caution">
    <text evidence="1">The sequence shown here is derived from an EMBL/GenBank/DDBJ whole genome shotgun (WGS) entry which is preliminary data.</text>
</comment>
<dbReference type="AlphaFoldDB" id="A0AA87YXT5"/>
<keyword evidence="2" id="KW-1185">Reference proteome</keyword>
<feature type="non-terminal residue" evidence="1">
    <location>
        <position position="1"/>
    </location>
</feature>
<proteinExistence type="predicted"/>
<gene>
    <name evidence="1" type="ORF">TIFTF001_043901</name>
</gene>
<accession>A0AA87YXT5</accession>
<evidence type="ECO:0000313" key="2">
    <source>
        <dbReference type="Proteomes" id="UP001187192"/>
    </source>
</evidence>
<dbReference type="EMBL" id="BTGU01003028">
    <property type="protein sequence ID" value="GMN25507.1"/>
    <property type="molecule type" value="Genomic_DNA"/>
</dbReference>